<organism evidence="2 3">
    <name type="scientific">Brachymonas denitrificans DSM 15123</name>
    <dbReference type="NCBI Taxonomy" id="1121117"/>
    <lineage>
        <taxon>Bacteria</taxon>
        <taxon>Pseudomonadati</taxon>
        <taxon>Pseudomonadota</taxon>
        <taxon>Betaproteobacteria</taxon>
        <taxon>Burkholderiales</taxon>
        <taxon>Comamonadaceae</taxon>
        <taxon>Brachymonas</taxon>
    </lineage>
</organism>
<name>A0A1H8E6T1_9BURK</name>
<dbReference type="EMBL" id="FOCW01000001">
    <property type="protein sequence ID" value="SEN14507.1"/>
    <property type="molecule type" value="Genomic_DNA"/>
</dbReference>
<proteinExistence type="predicted"/>
<gene>
    <name evidence="2" type="ORF">SAMN02745977_00562</name>
</gene>
<keyword evidence="3" id="KW-1185">Reference proteome</keyword>
<evidence type="ECO:0000259" key="1">
    <source>
        <dbReference type="Pfam" id="PF16747"/>
    </source>
</evidence>
<dbReference type="Proteomes" id="UP000199531">
    <property type="component" value="Unassembled WGS sequence"/>
</dbReference>
<evidence type="ECO:0000313" key="3">
    <source>
        <dbReference type="Proteomes" id="UP000199531"/>
    </source>
</evidence>
<accession>A0A1H8E6T1</accession>
<evidence type="ECO:0000313" key="2">
    <source>
        <dbReference type="EMBL" id="SEN14507.1"/>
    </source>
</evidence>
<protein>
    <recommendedName>
        <fullName evidence="1">Surface-adhesin protein E-like domain-containing protein</fullName>
    </recommendedName>
</protein>
<dbReference type="RefSeq" id="WP_091813546.1">
    <property type="nucleotide sequence ID" value="NZ_FOCW01000001.1"/>
</dbReference>
<sequence>MINPNSVKENSPAKGLVRFDGIWNMNHATQLGHRSLSSEFVLNCKAKTYTMNQVRYYAQPHLRGKLLDQSKGKGHDIPVTREDKVMNQVMETYCPR</sequence>
<dbReference type="OrthoDB" id="8665256at2"/>
<dbReference type="Pfam" id="PF16747">
    <property type="entry name" value="Adhesin_E"/>
    <property type="match status" value="1"/>
</dbReference>
<feature type="domain" description="Surface-adhesin protein E-like" evidence="1">
    <location>
        <begin position="2"/>
        <end position="94"/>
    </location>
</feature>
<dbReference type="AlphaFoldDB" id="A0A1H8E6T1"/>
<dbReference type="InterPro" id="IPR031939">
    <property type="entry name" value="Adhesin_E-like"/>
</dbReference>
<reference evidence="2 3" key="1">
    <citation type="submission" date="2016-10" db="EMBL/GenBank/DDBJ databases">
        <authorList>
            <person name="de Groot N.N."/>
        </authorList>
    </citation>
    <scope>NUCLEOTIDE SEQUENCE [LARGE SCALE GENOMIC DNA]</scope>
    <source>
        <strain evidence="2 3">DSM 15123</strain>
    </source>
</reference>